<evidence type="ECO:0000313" key="10">
    <source>
        <dbReference type="Ensembl" id="ENSCUSP00005012669.1"/>
    </source>
</evidence>
<evidence type="ECO:0000256" key="1">
    <source>
        <dbReference type="ARBA" id="ARBA00004613"/>
    </source>
</evidence>
<sequence>MARPGLSWCFLLLLLLLLLLLGPCRAPPAAPPAAPCGLRSVSVGVGALGLGYPSPETVVFRYCGGGCPAPPTLHGLALGAVLGPGGPAGGPCCRPTRYEDVVFLDSGLRWQRLPQLSAGACACLG</sequence>
<name>A0A8C3UDR6_CATUS</name>
<reference evidence="10" key="1">
    <citation type="submission" date="2020-10" db="EMBL/GenBank/DDBJ databases">
        <title>Catharus ustulatus (Swainson's thrush) genome, bCatUst1, primary haplotype v2.</title>
        <authorList>
            <person name="Delmore K."/>
            <person name="Vafadar M."/>
            <person name="Formenti G."/>
            <person name="Chow W."/>
            <person name="Pelan S."/>
            <person name="Howe K."/>
            <person name="Rhie A."/>
            <person name="Mountcastle J."/>
            <person name="Haase B."/>
            <person name="Fedrigo O."/>
            <person name="Jarvis E.D."/>
        </authorList>
    </citation>
    <scope>NUCLEOTIDE SEQUENCE [LARGE SCALE GENOMIC DNA]</scope>
</reference>
<dbReference type="SMART" id="SM00204">
    <property type="entry name" value="TGFB"/>
    <property type="match status" value="1"/>
</dbReference>
<evidence type="ECO:0000256" key="2">
    <source>
        <dbReference type="ARBA" id="ARBA00009832"/>
    </source>
</evidence>
<gene>
    <name evidence="10" type="primary">PSPN</name>
</gene>
<dbReference type="PANTHER" id="PTHR12173:SF8">
    <property type="entry name" value="PERSEPHIN"/>
    <property type="match status" value="1"/>
</dbReference>
<feature type="domain" description="TGF-beta family profile" evidence="9">
    <location>
        <begin position="25"/>
        <end position="124"/>
    </location>
</feature>
<evidence type="ECO:0000256" key="8">
    <source>
        <dbReference type="SAM" id="SignalP"/>
    </source>
</evidence>
<reference evidence="10" key="2">
    <citation type="submission" date="2025-08" db="UniProtKB">
        <authorList>
            <consortium name="Ensembl"/>
        </authorList>
    </citation>
    <scope>IDENTIFICATION</scope>
</reference>
<dbReference type="SUPFAM" id="SSF57501">
    <property type="entry name" value="Cystine-knot cytokines"/>
    <property type="match status" value="1"/>
</dbReference>
<dbReference type="Ensembl" id="ENSCUST00005013185.1">
    <property type="protein sequence ID" value="ENSCUSP00005012669.1"/>
    <property type="gene ID" value="ENSCUSG00005008142.1"/>
</dbReference>
<dbReference type="InterPro" id="IPR043401">
    <property type="entry name" value="GDNF_fam"/>
</dbReference>
<dbReference type="Gene3D" id="2.10.90.10">
    <property type="entry name" value="Cystine-knot cytokines"/>
    <property type="match status" value="1"/>
</dbReference>
<dbReference type="Pfam" id="PF00019">
    <property type="entry name" value="TGF_beta"/>
    <property type="match status" value="1"/>
</dbReference>
<evidence type="ECO:0000256" key="5">
    <source>
        <dbReference type="ARBA" id="ARBA00023030"/>
    </source>
</evidence>
<dbReference type="OrthoDB" id="9936891at2759"/>
<dbReference type="CTD" id="5623"/>
<comment type="similarity">
    <text evidence="2">Belongs to the TGF-beta family. GDNF subfamily.</text>
</comment>
<accession>A0A8C3UDR6</accession>
<dbReference type="PANTHER" id="PTHR12173">
    <property type="entry name" value="GDNF SUBFAMILY OF TGF-BETA FAMILY"/>
    <property type="match status" value="1"/>
</dbReference>
<feature type="chain" id="PRO_5034294728" description="TGF-beta family profile domain-containing protein" evidence="8">
    <location>
        <begin position="27"/>
        <end position="125"/>
    </location>
</feature>
<dbReference type="InterPro" id="IPR001839">
    <property type="entry name" value="TGF-b_C"/>
</dbReference>
<evidence type="ECO:0000259" key="9">
    <source>
        <dbReference type="PROSITE" id="PS51362"/>
    </source>
</evidence>
<proteinExistence type="inferred from homology"/>
<dbReference type="GO" id="GO:0048731">
    <property type="term" value="P:system development"/>
    <property type="evidence" value="ECO:0007669"/>
    <property type="project" value="UniProtKB-ARBA"/>
</dbReference>
<protein>
    <recommendedName>
        <fullName evidence="9">TGF-beta family profile domain-containing protein</fullName>
    </recommendedName>
</protein>
<comment type="subcellular location">
    <subcellularLocation>
        <location evidence="1">Secreted</location>
    </subcellularLocation>
</comment>
<dbReference type="RefSeq" id="XP_032939687.1">
    <property type="nucleotide sequence ID" value="XM_033083796.1"/>
</dbReference>
<dbReference type="GO" id="GO:0030971">
    <property type="term" value="F:receptor tyrosine kinase binding"/>
    <property type="evidence" value="ECO:0007669"/>
    <property type="project" value="InterPro"/>
</dbReference>
<evidence type="ECO:0000256" key="3">
    <source>
        <dbReference type="ARBA" id="ARBA00022525"/>
    </source>
</evidence>
<keyword evidence="11" id="KW-1185">Reference proteome</keyword>
<dbReference type="GO" id="GO:0008083">
    <property type="term" value="F:growth factor activity"/>
    <property type="evidence" value="ECO:0007669"/>
    <property type="project" value="UniProtKB-KW"/>
</dbReference>
<organism evidence="10 11">
    <name type="scientific">Catharus ustulatus</name>
    <name type="common">Russet-backed thrush</name>
    <name type="synonym">Hylocichla ustulatus</name>
    <dbReference type="NCBI Taxonomy" id="91951"/>
    <lineage>
        <taxon>Eukaryota</taxon>
        <taxon>Metazoa</taxon>
        <taxon>Chordata</taxon>
        <taxon>Craniata</taxon>
        <taxon>Vertebrata</taxon>
        <taxon>Euteleostomi</taxon>
        <taxon>Archelosauria</taxon>
        <taxon>Archosauria</taxon>
        <taxon>Dinosauria</taxon>
        <taxon>Saurischia</taxon>
        <taxon>Theropoda</taxon>
        <taxon>Coelurosauria</taxon>
        <taxon>Aves</taxon>
        <taxon>Neognathae</taxon>
        <taxon>Neoaves</taxon>
        <taxon>Telluraves</taxon>
        <taxon>Australaves</taxon>
        <taxon>Passeriformes</taxon>
        <taxon>Turdidae</taxon>
        <taxon>Catharus</taxon>
    </lineage>
</organism>
<keyword evidence="5 7" id="KW-0339">Growth factor</keyword>
<dbReference type="InterPro" id="IPR029034">
    <property type="entry name" value="Cystine-knot_cytokine"/>
</dbReference>
<dbReference type="Proteomes" id="UP000694563">
    <property type="component" value="Chromosome 33"/>
</dbReference>
<dbReference type="GO" id="GO:0005576">
    <property type="term" value="C:extracellular region"/>
    <property type="evidence" value="ECO:0007669"/>
    <property type="project" value="UniProtKB-SubCell"/>
</dbReference>
<evidence type="ECO:0000256" key="7">
    <source>
        <dbReference type="RuleBase" id="RU000354"/>
    </source>
</evidence>
<dbReference type="GO" id="GO:0030116">
    <property type="term" value="F:glial cell-derived neurotrophic factor receptor binding"/>
    <property type="evidence" value="ECO:0007669"/>
    <property type="project" value="InterPro"/>
</dbReference>
<evidence type="ECO:0000313" key="11">
    <source>
        <dbReference type="Proteomes" id="UP000694563"/>
    </source>
</evidence>
<keyword evidence="4 8" id="KW-0732">Signal</keyword>
<dbReference type="PROSITE" id="PS51362">
    <property type="entry name" value="TGF_BETA_2"/>
    <property type="match status" value="1"/>
</dbReference>
<evidence type="ECO:0000256" key="6">
    <source>
        <dbReference type="ARBA" id="ARBA00023157"/>
    </source>
</evidence>
<dbReference type="GeneID" id="117009551"/>
<feature type="signal peptide" evidence="8">
    <location>
        <begin position="1"/>
        <end position="26"/>
    </location>
</feature>
<dbReference type="AlphaFoldDB" id="A0A8C3UDR6"/>
<keyword evidence="6" id="KW-1015">Disulfide bond</keyword>
<keyword evidence="3" id="KW-0964">Secreted</keyword>
<evidence type="ECO:0000256" key="4">
    <source>
        <dbReference type="ARBA" id="ARBA00022729"/>
    </source>
</evidence>
<reference evidence="10" key="3">
    <citation type="submission" date="2025-09" db="UniProtKB">
        <authorList>
            <consortium name="Ensembl"/>
        </authorList>
    </citation>
    <scope>IDENTIFICATION</scope>
</reference>